<evidence type="ECO:0000256" key="2">
    <source>
        <dbReference type="ARBA" id="ARBA00022448"/>
    </source>
</evidence>
<keyword evidence="9" id="KW-1185">Reference proteome</keyword>
<dbReference type="AlphaFoldDB" id="A0A0Q9YNK6"/>
<sequence>MELAFLLFVSIVVIALIFDYINGFHDAANAIATVVSTKVLSPRVAVTYGAILNIIGALLGTKVATTVGQGLVDAQAVTSEVLLAALISAIIWNLLTWYKGLPSSSSHALMGSLMGATAFAAGGQSLHWDKITGKVIIPMFTSPIMAFIIGYFVMVGLFWLLHRIALPTLNAWFRKLQILSSGYLCLTHGTNDAQKTMGIIALAVATYYQTEFEVSNWIVITCALTMGLGTMAGGWKIMRTVGSKMVKITPIQGFAAEATGGSILFLTAHFGIPVSTTHTITTSIMGVGSAQRLSALKLPVIANIMSAWVLTLPVSFFLSGGLYTFMHWAIARFA</sequence>
<keyword evidence="4 6" id="KW-1133">Transmembrane helix</keyword>
<evidence type="ECO:0000313" key="7">
    <source>
        <dbReference type="EMBL" id="KRG22379.1"/>
    </source>
</evidence>
<feature type="transmembrane region" description="Helical" evidence="6">
    <location>
        <begin position="217"/>
        <end position="238"/>
    </location>
</feature>
<dbReference type="STRING" id="295108.HT99x_00801"/>
<proteinExistence type="predicted"/>
<reference evidence="8" key="2">
    <citation type="journal article" date="2016" name="Genome Announc.">
        <title>Draft Genome Sequences of Two Novel Amoeba-Resistant Intranuclear Bacteria, 'Candidatus Berkiella cookevillensis' and 'Candidatus Berkiella aquae'.</title>
        <authorList>
            <person name="Mehari Y.T."/>
            <person name="Arivett B.A."/>
            <person name="Farone A.L."/>
            <person name="Gunderson J.H."/>
            <person name="Farone M.B."/>
        </authorList>
    </citation>
    <scope>NUCLEOTIDE SEQUENCE</scope>
    <source>
        <strain evidence="8">HT99</strain>
    </source>
</reference>
<keyword evidence="3 6" id="KW-0812">Transmembrane</keyword>
<dbReference type="EMBL" id="LKAJ02000001">
    <property type="protein sequence ID" value="MCS5712420.1"/>
    <property type="molecule type" value="Genomic_DNA"/>
</dbReference>
<feature type="transmembrane region" description="Helical" evidence="6">
    <location>
        <begin position="135"/>
        <end position="161"/>
    </location>
</feature>
<organism evidence="7">
    <name type="scientific">Candidatus Berkiella aquae</name>
    <dbReference type="NCBI Taxonomy" id="295108"/>
    <lineage>
        <taxon>Bacteria</taxon>
        <taxon>Pseudomonadati</taxon>
        <taxon>Pseudomonadota</taxon>
        <taxon>Gammaproteobacteria</taxon>
        <taxon>Candidatus Berkiellales</taxon>
        <taxon>Candidatus Berkiellaceae</taxon>
        <taxon>Candidatus Berkiella</taxon>
    </lineage>
</organism>
<dbReference type="PANTHER" id="PTHR11101">
    <property type="entry name" value="PHOSPHATE TRANSPORTER"/>
    <property type="match status" value="1"/>
</dbReference>
<feature type="transmembrane region" description="Helical" evidence="6">
    <location>
        <begin position="40"/>
        <end position="60"/>
    </location>
</feature>
<reference evidence="7" key="1">
    <citation type="submission" date="2015-09" db="EMBL/GenBank/DDBJ databases">
        <title>Draft Genome Sequences of Two Novel Amoeba-resistant Intranuclear Bacteria, Candidatus Berkiella cookevillensis and Candidatus Berkiella aquae.</title>
        <authorList>
            <person name="Mehari Y.T."/>
            <person name="Arivett B.A."/>
            <person name="Farone A.L."/>
            <person name="Gunderson J.H."/>
            <person name="Farone M.B."/>
        </authorList>
    </citation>
    <scope>NUCLEOTIDE SEQUENCE [LARGE SCALE GENOMIC DNA]</scope>
    <source>
        <strain evidence="7">HT99</strain>
    </source>
</reference>
<dbReference type="Proteomes" id="UP000051497">
    <property type="component" value="Unassembled WGS sequence"/>
</dbReference>
<evidence type="ECO:0000313" key="8">
    <source>
        <dbReference type="EMBL" id="MCS5712420.1"/>
    </source>
</evidence>
<dbReference type="GO" id="GO:0016020">
    <property type="term" value="C:membrane"/>
    <property type="evidence" value="ECO:0007669"/>
    <property type="project" value="UniProtKB-SubCell"/>
</dbReference>
<dbReference type="OrthoDB" id="9779554at2"/>
<keyword evidence="5 6" id="KW-0472">Membrane</keyword>
<evidence type="ECO:0000256" key="6">
    <source>
        <dbReference type="SAM" id="Phobius"/>
    </source>
</evidence>
<comment type="subcellular location">
    <subcellularLocation>
        <location evidence="1">Membrane</location>
        <topology evidence="1">Multi-pass membrane protein</topology>
    </subcellularLocation>
</comment>
<keyword evidence="2" id="KW-0813">Transport</keyword>
<dbReference type="PANTHER" id="PTHR11101:SF80">
    <property type="entry name" value="PHOSPHATE TRANSPORTER"/>
    <property type="match status" value="1"/>
</dbReference>
<dbReference type="PATRIC" id="fig|1590043.3.peg.800"/>
<dbReference type="InterPro" id="IPR001204">
    <property type="entry name" value="Phos_transporter"/>
</dbReference>
<comment type="caution">
    <text evidence="7">The sequence shown here is derived from an EMBL/GenBank/DDBJ whole genome shotgun (WGS) entry which is preliminary data.</text>
</comment>
<evidence type="ECO:0000256" key="5">
    <source>
        <dbReference type="ARBA" id="ARBA00023136"/>
    </source>
</evidence>
<dbReference type="EMBL" id="LKAJ01000002">
    <property type="protein sequence ID" value="KRG22379.1"/>
    <property type="molecule type" value="Genomic_DNA"/>
</dbReference>
<feature type="transmembrane region" description="Helical" evidence="6">
    <location>
        <begin position="81"/>
        <end position="98"/>
    </location>
</feature>
<evidence type="ECO:0000313" key="9">
    <source>
        <dbReference type="Proteomes" id="UP000051497"/>
    </source>
</evidence>
<accession>A0A0Q9YNK6</accession>
<gene>
    <name evidence="7" type="primary">pitA</name>
    <name evidence="7" type="ORF">HT99x_00801</name>
    <name evidence="8" type="ORF">HT99x_013340</name>
</gene>
<dbReference type="RefSeq" id="WP_075065431.1">
    <property type="nucleotide sequence ID" value="NZ_LKAJ02000001.1"/>
</dbReference>
<protein>
    <submittedName>
        <fullName evidence="7 8">Inorganic phosphate transporter</fullName>
    </submittedName>
</protein>
<dbReference type="Pfam" id="PF01384">
    <property type="entry name" value="PHO4"/>
    <property type="match status" value="2"/>
</dbReference>
<evidence type="ECO:0000256" key="3">
    <source>
        <dbReference type="ARBA" id="ARBA00022692"/>
    </source>
</evidence>
<dbReference type="GO" id="GO:0035435">
    <property type="term" value="P:phosphate ion transmembrane transport"/>
    <property type="evidence" value="ECO:0007669"/>
    <property type="project" value="TreeGrafter"/>
</dbReference>
<reference evidence="8" key="3">
    <citation type="submission" date="2021-06" db="EMBL/GenBank/DDBJ databases">
        <title>Genomic Description and Analysis of Intracellular Bacteria, Candidatus Berkiella cookevillensis and Candidatus Berkiella aquae.</title>
        <authorList>
            <person name="Kidane D.T."/>
            <person name="Mehari Y.T."/>
            <person name="Rice F.C."/>
            <person name="Arivett B.A."/>
            <person name="Farone A.L."/>
            <person name="Berk S.G."/>
            <person name="Farone M.B."/>
        </authorList>
    </citation>
    <scope>NUCLEOTIDE SEQUENCE</scope>
    <source>
        <strain evidence="8">HT99</strain>
    </source>
</reference>
<dbReference type="GO" id="GO:0005315">
    <property type="term" value="F:phosphate transmembrane transporter activity"/>
    <property type="evidence" value="ECO:0007669"/>
    <property type="project" value="InterPro"/>
</dbReference>
<evidence type="ECO:0000256" key="4">
    <source>
        <dbReference type="ARBA" id="ARBA00022989"/>
    </source>
</evidence>
<feature type="transmembrane region" description="Helical" evidence="6">
    <location>
        <begin position="104"/>
        <end position="123"/>
    </location>
</feature>
<name>A0A0Q9YNK6_9GAMM</name>
<feature type="transmembrane region" description="Helical" evidence="6">
    <location>
        <begin position="307"/>
        <end position="330"/>
    </location>
</feature>
<evidence type="ECO:0000256" key="1">
    <source>
        <dbReference type="ARBA" id="ARBA00004141"/>
    </source>
</evidence>